<dbReference type="SMART" id="SM00062">
    <property type="entry name" value="PBPb"/>
    <property type="match status" value="1"/>
</dbReference>
<dbReference type="InterPro" id="IPR001638">
    <property type="entry name" value="Solute-binding_3/MltF_N"/>
</dbReference>
<dbReference type="OrthoDB" id="7241844at2"/>
<keyword evidence="3 5" id="KW-0732">Signal</keyword>
<dbReference type="KEGG" id="aka:TKWG_05435"/>
<comment type="similarity">
    <text evidence="1 4">Belongs to the bacterial solute-binding protein 3 family.</text>
</comment>
<dbReference type="PROSITE" id="PS51257">
    <property type="entry name" value="PROKAR_LIPOPROTEIN"/>
    <property type="match status" value="1"/>
</dbReference>
<reference evidence="7 8" key="1">
    <citation type="journal article" date="2011" name="J. Bacteriol.">
        <title>Whole-genome shotgun sequencing of the sulfur-oxidizing chemoautotroph Tetrathiobacter kashmirensis.</title>
        <authorList>
            <person name="Ghosh W."/>
            <person name="George A."/>
            <person name="Agarwal A."/>
            <person name="Raj P."/>
            <person name="Alam M."/>
            <person name="Pyne P."/>
            <person name="Das Gupta S.K."/>
        </authorList>
    </citation>
    <scope>NUCLEOTIDE SEQUENCE [LARGE SCALE GENOMIC DNA]</scope>
    <source>
        <strain evidence="7 8">WT001</strain>
    </source>
</reference>
<organism evidence="7 8">
    <name type="scientific">Advenella kashmirensis (strain DSM 17095 / LMG 22695 / WT001)</name>
    <name type="common">Tetrathiobacter kashmirensis</name>
    <dbReference type="NCBI Taxonomy" id="1036672"/>
    <lineage>
        <taxon>Bacteria</taxon>
        <taxon>Pseudomonadati</taxon>
        <taxon>Pseudomonadota</taxon>
        <taxon>Betaproteobacteria</taxon>
        <taxon>Burkholderiales</taxon>
        <taxon>Alcaligenaceae</taxon>
    </lineage>
</organism>
<keyword evidence="2" id="KW-0813">Transport</keyword>
<proteinExistence type="inferred from homology"/>
<dbReference type="InterPro" id="IPR051455">
    <property type="entry name" value="Bact_solute-bind_prot3"/>
</dbReference>
<evidence type="ECO:0000313" key="8">
    <source>
        <dbReference type="Proteomes" id="UP000005267"/>
    </source>
</evidence>
<feature type="chain" id="PRO_5003680154" evidence="5">
    <location>
        <begin position="23"/>
        <end position="274"/>
    </location>
</feature>
<dbReference type="HOGENOM" id="CLU_019602_18_4_4"/>
<evidence type="ECO:0000256" key="4">
    <source>
        <dbReference type="RuleBase" id="RU003744"/>
    </source>
</evidence>
<dbReference type="CDD" id="cd13689">
    <property type="entry name" value="PBP2_BsGlnH"/>
    <property type="match status" value="1"/>
</dbReference>
<evidence type="ECO:0000259" key="6">
    <source>
        <dbReference type="SMART" id="SM00062"/>
    </source>
</evidence>
<evidence type="ECO:0000256" key="5">
    <source>
        <dbReference type="SAM" id="SignalP"/>
    </source>
</evidence>
<evidence type="ECO:0000256" key="2">
    <source>
        <dbReference type="ARBA" id="ARBA00022448"/>
    </source>
</evidence>
<dbReference type="STRING" id="1036672.TKWG_05435"/>
<dbReference type="SUPFAM" id="SSF53850">
    <property type="entry name" value="Periplasmic binding protein-like II"/>
    <property type="match status" value="1"/>
</dbReference>
<evidence type="ECO:0000256" key="3">
    <source>
        <dbReference type="ARBA" id="ARBA00022729"/>
    </source>
</evidence>
<dbReference type="InterPro" id="IPR018313">
    <property type="entry name" value="SBP_3_CS"/>
</dbReference>
<name>I3U987_ADVKW</name>
<evidence type="ECO:0000256" key="1">
    <source>
        <dbReference type="ARBA" id="ARBA00010333"/>
    </source>
</evidence>
<dbReference type="PROSITE" id="PS01039">
    <property type="entry name" value="SBP_BACTERIAL_3"/>
    <property type="match status" value="1"/>
</dbReference>
<gene>
    <name evidence="7" type="ordered locus">TKWG_05435</name>
</gene>
<keyword evidence="8" id="KW-1185">Reference proteome</keyword>
<evidence type="ECO:0000313" key="7">
    <source>
        <dbReference type="EMBL" id="AFK61575.1"/>
    </source>
</evidence>
<reference evidence="8" key="2">
    <citation type="journal article" date="2013" name="PLoS ONE">
        <title>Genome implosion elicits host-confinement in Alcaligenaceae: evidence from the comparative genomics of Tetrathiobacter kashmirensis, a pathogen in the making.</title>
        <authorList>
            <person name="Ghosh W."/>
            <person name="Alam M."/>
            <person name="Roy C."/>
            <person name="Pyne P."/>
            <person name="George A."/>
            <person name="Chakraborty R."/>
            <person name="Majumder S."/>
            <person name="Agarwal A."/>
            <person name="Chakraborty S."/>
            <person name="Majumdar S."/>
            <person name="Gupta S.K."/>
        </authorList>
    </citation>
    <scope>NUCLEOTIDE SEQUENCE [LARGE SCALE GENOMIC DNA]</scope>
    <source>
        <strain evidence="8">WT001</strain>
    </source>
</reference>
<dbReference type="Proteomes" id="UP000005267">
    <property type="component" value="Chromosome"/>
</dbReference>
<dbReference type="GO" id="GO:0005576">
    <property type="term" value="C:extracellular region"/>
    <property type="evidence" value="ECO:0007669"/>
    <property type="project" value="TreeGrafter"/>
</dbReference>
<feature type="domain" description="Solute-binding protein family 3/N-terminal" evidence="6">
    <location>
        <begin position="33"/>
        <end position="258"/>
    </location>
</feature>
<dbReference type="Gene3D" id="3.40.190.10">
    <property type="entry name" value="Periplasmic binding protein-like II"/>
    <property type="match status" value="2"/>
</dbReference>
<dbReference type="RefSeq" id="WP_014749666.1">
    <property type="nucleotide sequence ID" value="NC_017964.1"/>
</dbReference>
<dbReference type="GO" id="GO:0030288">
    <property type="term" value="C:outer membrane-bounded periplasmic space"/>
    <property type="evidence" value="ECO:0007669"/>
    <property type="project" value="TreeGrafter"/>
</dbReference>
<dbReference type="AlphaFoldDB" id="I3U987"/>
<dbReference type="EMBL" id="CP003555">
    <property type="protein sequence ID" value="AFK61575.1"/>
    <property type="molecule type" value="Genomic_DNA"/>
</dbReference>
<feature type="signal peptide" evidence="5">
    <location>
        <begin position="1"/>
        <end position="22"/>
    </location>
</feature>
<dbReference type="Pfam" id="PF00497">
    <property type="entry name" value="SBP_bac_3"/>
    <property type="match status" value="1"/>
</dbReference>
<sequence>MKLKNLLTILPIVMACANVAQADALDTIKERGTLVCGTLGTSEPFSFQDPKTRQVVGYEVDLCKEIADSMGVKLEVKMISVAARIPELAAGRVDVVAANLGWSADRAKQIDYSYADYVSPQKILIRQTDADKLKKTADLAGKRVSAVSGSSSEAGVKRLIPDITTVTFKDPSTAFVALQQKKVDGFVGSELMLLKFEQSARKTPVKLTMIEDPLFTESWGLGVKKGEKALLGKINETMVGLEQSGKAQQIFDRWFGPETRFHTKRVFKMEEIKG</sequence>
<protein>
    <submittedName>
        <fullName evidence="7">Solute-binding protein</fullName>
    </submittedName>
</protein>
<dbReference type="GO" id="GO:0006865">
    <property type="term" value="P:amino acid transport"/>
    <property type="evidence" value="ECO:0007669"/>
    <property type="project" value="TreeGrafter"/>
</dbReference>
<accession>I3U987</accession>
<dbReference type="PANTHER" id="PTHR30085:SF6">
    <property type="entry name" value="ABC TRANSPORTER GLUTAMINE-BINDING PROTEIN GLNH"/>
    <property type="match status" value="1"/>
</dbReference>
<dbReference type="PANTHER" id="PTHR30085">
    <property type="entry name" value="AMINO ACID ABC TRANSPORTER PERMEASE"/>
    <property type="match status" value="1"/>
</dbReference>